<accession>M6JMT6</accession>
<dbReference type="RefSeq" id="WP_004472118.1">
    <property type="nucleotide sequence ID" value="NZ_AHMU02000064.1"/>
</dbReference>
<dbReference type="Proteomes" id="UP000012106">
    <property type="component" value="Unassembled WGS sequence"/>
</dbReference>
<organism evidence="1 2">
    <name type="scientific">Leptospira santarosai serovar Arenal str. MAVJ 401</name>
    <dbReference type="NCBI Taxonomy" id="1049976"/>
    <lineage>
        <taxon>Bacteria</taxon>
        <taxon>Pseudomonadati</taxon>
        <taxon>Spirochaetota</taxon>
        <taxon>Spirochaetia</taxon>
        <taxon>Leptospirales</taxon>
        <taxon>Leptospiraceae</taxon>
        <taxon>Leptospira</taxon>
    </lineage>
</organism>
<evidence type="ECO:0000313" key="2">
    <source>
        <dbReference type="Proteomes" id="UP000012106"/>
    </source>
</evidence>
<sequence length="581" mass="67791">MSNSRIESLGISHFNIFILRSKVLKPDTDENDKLPSWDGSIIVYDRPDHNDKKEFILGRIPIQVKSREDFPPNKESYSLEKLDAINYLNDGGIIFIRPIFNDNSVKFFGKILLPLTIKNYLLNSKRKSNTIRIRLKEYSNIENFVNECKFFLENQPLQRNQNNHISIGKVDLTQGTLFTKSLKKENIYKSVLSDDSYLYFKLKDTDITVPVKAKLSEIGFNKEVEIKINEKVYFNKAFLGEKANGFHTIRLNKGLLIEFDSKNIKIHFSWKLDSDFDETLSALRFLRDLEDSNSFVLDTLPFTFDSYKASETISDQVILYEDTYNAFSYLNLNTVGITIQDLESSFQEISEIIYIVNQRMKVKIDDCKKGFYKVYKISTIVLILIFIPMVDSEFAVFNFADEMDFGEQYLCTSRTTKTRVVCSKYLILDRADLIPIIVNHCDAALRDIDAKYDDKLRLEYSFLLLSCISYFDSSKDIRILSFAERLNQVIIENVEDDSYNTPFVINKYQIIFRTRDFSASEAEEIIKLKEDFKNQIVTCLCVNILLKNIYESDSLYSKLTEEERIEIDSWPIMNLYRSLKT</sequence>
<gene>
    <name evidence="1" type="ORF">LEP1GSC063_3293</name>
</gene>
<name>M6JMT6_9LEPT</name>
<dbReference type="AlphaFoldDB" id="M6JMT6"/>
<evidence type="ECO:0000313" key="1">
    <source>
        <dbReference type="EMBL" id="EMN20900.1"/>
    </source>
</evidence>
<protein>
    <recommendedName>
        <fullName evidence="3">DUF4365 domain-containing protein</fullName>
    </recommendedName>
</protein>
<dbReference type="EMBL" id="AHMU02000064">
    <property type="protein sequence ID" value="EMN20900.1"/>
    <property type="molecule type" value="Genomic_DNA"/>
</dbReference>
<proteinExistence type="predicted"/>
<comment type="caution">
    <text evidence="1">The sequence shown here is derived from an EMBL/GenBank/DDBJ whole genome shotgun (WGS) entry which is preliminary data.</text>
</comment>
<evidence type="ECO:0008006" key="3">
    <source>
        <dbReference type="Google" id="ProtNLM"/>
    </source>
</evidence>
<reference evidence="1 2" key="1">
    <citation type="submission" date="2013-01" db="EMBL/GenBank/DDBJ databases">
        <authorList>
            <person name="Harkins D.M."/>
            <person name="Durkin A.S."/>
            <person name="Brinkac L.M."/>
            <person name="Haft D.H."/>
            <person name="Selengut J.D."/>
            <person name="Sanka R."/>
            <person name="DePew J."/>
            <person name="Purushe J."/>
            <person name="Hartskeerl R.A."/>
            <person name="Ahmed A."/>
            <person name="van der Linden H."/>
            <person name="Goris M.G.A."/>
            <person name="Vinetz J.M."/>
            <person name="Sutton G.G."/>
            <person name="Nierman W.C."/>
            <person name="Fouts D.E."/>
        </authorList>
    </citation>
    <scope>NUCLEOTIDE SEQUENCE [LARGE SCALE GENOMIC DNA]</scope>
    <source>
        <strain evidence="1 2">MAVJ 401</strain>
    </source>
</reference>